<evidence type="ECO:0000313" key="2">
    <source>
        <dbReference type="EMBL" id="VTJ57232.1"/>
    </source>
</evidence>
<reference evidence="2" key="1">
    <citation type="submission" date="2019-04" db="EMBL/GenBank/DDBJ databases">
        <authorList>
            <person name="Alioto T."/>
            <person name="Alioto T."/>
        </authorList>
    </citation>
    <scope>NUCLEOTIDE SEQUENCE [LARGE SCALE GENOMIC DNA]</scope>
</reference>
<dbReference type="Proteomes" id="UP000335636">
    <property type="component" value="Unassembled WGS sequence"/>
</dbReference>
<comment type="caution">
    <text evidence="2">The sequence shown here is derived from an EMBL/GenBank/DDBJ whole genome shotgun (WGS) entry which is preliminary data.</text>
</comment>
<feature type="region of interest" description="Disordered" evidence="1">
    <location>
        <begin position="43"/>
        <end position="106"/>
    </location>
</feature>
<dbReference type="EMBL" id="CABDUW010000077">
    <property type="protein sequence ID" value="VTJ57232.1"/>
    <property type="molecule type" value="Genomic_DNA"/>
</dbReference>
<protein>
    <submittedName>
        <fullName evidence="2">Uncharacterized protein</fullName>
    </submittedName>
</protein>
<keyword evidence="3" id="KW-1185">Reference proteome</keyword>
<gene>
    <name evidence="2" type="ORF">MONAX_5E008630</name>
</gene>
<evidence type="ECO:0000313" key="3">
    <source>
        <dbReference type="Proteomes" id="UP000335636"/>
    </source>
</evidence>
<accession>A0A5E4AL80</accession>
<name>A0A5E4AL80_MARMO</name>
<evidence type="ECO:0000256" key="1">
    <source>
        <dbReference type="SAM" id="MobiDB-lite"/>
    </source>
</evidence>
<sequence length="106" mass="11607">MGTLVHPSQPAHGDSLMWPRAHSGCLNGYQSQWLRHTHGALQRGLRQVTSPQPDKQSEAPGRLSAPAPNSTLVRAATSPRDPLLSRPSTPRQGKPALFRTWSPRSE</sequence>
<proteinExistence type="predicted"/>
<dbReference type="AlphaFoldDB" id="A0A5E4AL80"/>
<organism evidence="2 3">
    <name type="scientific">Marmota monax</name>
    <name type="common">Woodchuck</name>
    <dbReference type="NCBI Taxonomy" id="9995"/>
    <lineage>
        <taxon>Eukaryota</taxon>
        <taxon>Metazoa</taxon>
        <taxon>Chordata</taxon>
        <taxon>Craniata</taxon>
        <taxon>Vertebrata</taxon>
        <taxon>Euteleostomi</taxon>
        <taxon>Mammalia</taxon>
        <taxon>Eutheria</taxon>
        <taxon>Euarchontoglires</taxon>
        <taxon>Glires</taxon>
        <taxon>Rodentia</taxon>
        <taxon>Sciuromorpha</taxon>
        <taxon>Sciuridae</taxon>
        <taxon>Xerinae</taxon>
        <taxon>Marmotini</taxon>
        <taxon>Marmota</taxon>
    </lineage>
</organism>